<reference evidence="2 3" key="1">
    <citation type="submission" date="2014-03" db="EMBL/GenBank/DDBJ databases">
        <title>Bradyrhizobium valentinum sp. nov., isolated from effective nodules of Lupinus mariae-josephae, a lupine endemic of basic-lime soils in Eastern Spain.</title>
        <authorList>
            <person name="Duran D."/>
            <person name="Rey L."/>
            <person name="Navarro A."/>
            <person name="Busquets A."/>
            <person name="Imperial J."/>
            <person name="Ruiz-Argueso T."/>
        </authorList>
    </citation>
    <scope>NUCLEOTIDE SEQUENCE [LARGE SCALE GENOMIC DNA]</scope>
    <source>
        <strain evidence="2 3">PAC68</strain>
    </source>
</reference>
<dbReference type="AlphaFoldDB" id="A0A0R3MD08"/>
<comment type="caution">
    <text evidence="2">The sequence shown here is derived from an EMBL/GenBank/DDBJ whole genome shotgun (WGS) entry which is preliminary data.</text>
</comment>
<name>A0A0R3MD08_9BRAD</name>
<protein>
    <submittedName>
        <fullName evidence="2">Uncharacterized protein</fullName>
    </submittedName>
</protein>
<proteinExistence type="predicted"/>
<organism evidence="2 3">
    <name type="scientific">Bradyrhizobium jicamae</name>
    <dbReference type="NCBI Taxonomy" id="280332"/>
    <lineage>
        <taxon>Bacteria</taxon>
        <taxon>Pseudomonadati</taxon>
        <taxon>Pseudomonadota</taxon>
        <taxon>Alphaproteobacteria</taxon>
        <taxon>Hyphomicrobiales</taxon>
        <taxon>Nitrobacteraceae</taxon>
        <taxon>Bradyrhizobium</taxon>
    </lineage>
</organism>
<dbReference type="EMBL" id="LLXZ01000005">
    <property type="protein sequence ID" value="KRR15046.1"/>
    <property type="molecule type" value="Genomic_DNA"/>
</dbReference>
<dbReference type="Proteomes" id="UP000050863">
    <property type="component" value="Unassembled WGS sequence"/>
</dbReference>
<feature type="region of interest" description="Disordered" evidence="1">
    <location>
        <begin position="1"/>
        <end position="33"/>
    </location>
</feature>
<evidence type="ECO:0000313" key="3">
    <source>
        <dbReference type="Proteomes" id="UP000050863"/>
    </source>
</evidence>
<gene>
    <name evidence="2" type="ORF">CQ12_40175</name>
</gene>
<evidence type="ECO:0000256" key="1">
    <source>
        <dbReference type="SAM" id="MobiDB-lite"/>
    </source>
</evidence>
<feature type="compositionally biased region" description="Basic and acidic residues" evidence="1">
    <location>
        <begin position="14"/>
        <end position="33"/>
    </location>
</feature>
<evidence type="ECO:0000313" key="2">
    <source>
        <dbReference type="EMBL" id="KRR15046.1"/>
    </source>
</evidence>
<keyword evidence="3" id="KW-1185">Reference proteome</keyword>
<sequence length="65" mass="7359">MRRFTREQTMPQKTARENEIARENEPPRGNDDMAVLRDDELDAITGGIGKTIGAKAKIIDGRFRT</sequence>
<accession>A0A0R3MD08</accession>